<keyword evidence="8" id="KW-0963">Cytoplasm</keyword>
<dbReference type="FunFam" id="3.40.50.620:FF:000013">
    <property type="entry name" value="Pantothenate synthetase"/>
    <property type="match status" value="1"/>
</dbReference>
<dbReference type="GO" id="GO:0015940">
    <property type="term" value="P:pantothenate biosynthetic process"/>
    <property type="evidence" value="ECO:0007669"/>
    <property type="project" value="UniProtKB-UniRule"/>
</dbReference>
<dbReference type="Gene3D" id="3.40.50.620">
    <property type="entry name" value="HUPs"/>
    <property type="match status" value="1"/>
</dbReference>
<organism evidence="9 10">
    <name type="scientific">Candidatus Mucispirillum faecigallinarum</name>
    <dbReference type="NCBI Taxonomy" id="2838699"/>
    <lineage>
        <taxon>Bacteria</taxon>
        <taxon>Pseudomonadati</taxon>
        <taxon>Deferribacterota</taxon>
        <taxon>Deferribacteres</taxon>
        <taxon>Deferribacterales</taxon>
        <taxon>Mucispirillaceae</taxon>
        <taxon>Mucispirillum</taxon>
    </lineage>
</organism>
<evidence type="ECO:0000256" key="4">
    <source>
        <dbReference type="ARBA" id="ARBA00022655"/>
    </source>
</evidence>
<comment type="caution">
    <text evidence="9">The sequence shown here is derived from an EMBL/GenBank/DDBJ whole genome shotgun (WGS) entry which is preliminary data.</text>
</comment>
<dbReference type="CDD" id="cd00560">
    <property type="entry name" value="PanC"/>
    <property type="match status" value="1"/>
</dbReference>
<dbReference type="PANTHER" id="PTHR21299">
    <property type="entry name" value="CYTIDYLATE KINASE/PANTOATE-BETA-ALANINE LIGASE"/>
    <property type="match status" value="1"/>
</dbReference>
<dbReference type="GO" id="GO:0005829">
    <property type="term" value="C:cytosol"/>
    <property type="evidence" value="ECO:0007669"/>
    <property type="project" value="TreeGrafter"/>
</dbReference>
<dbReference type="Pfam" id="PF02569">
    <property type="entry name" value="Pantoate_ligase"/>
    <property type="match status" value="1"/>
</dbReference>
<keyword evidence="5 8" id="KW-0547">Nucleotide-binding</keyword>
<evidence type="ECO:0000256" key="5">
    <source>
        <dbReference type="ARBA" id="ARBA00022741"/>
    </source>
</evidence>
<reference evidence="9" key="1">
    <citation type="journal article" date="2021" name="PeerJ">
        <title>Extensive microbial diversity within the chicken gut microbiome revealed by metagenomics and culture.</title>
        <authorList>
            <person name="Gilroy R."/>
            <person name="Ravi A."/>
            <person name="Getino M."/>
            <person name="Pursley I."/>
            <person name="Horton D.L."/>
            <person name="Alikhan N.F."/>
            <person name="Baker D."/>
            <person name="Gharbi K."/>
            <person name="Hall N."/>
            <person name="Watson M."/>
            <person name="Adriaenssens E.M."/>
            <person name="Foster-Nyarko E."/>
            <person name="Jarju S."/>
            <person name="Secka A."/>
            <person name="Antonio M."/>
            <person name="Oren A."/>
            <person name="Chaudhuri R.R."/>
            <person name="La Ragione R."/>
            <person name="Hildebrand F."/>
            <person name="Pallen M.J."/>
        </authorList>
    </citation>
    <scope>NUCLEOTIDE SEQUENCE</scope>
    <source>
        <strain evidence="9">ChiW4-1371</strain>
    </source>
</reference>
<feature type="binding site" evidence="8">
    <location>
        <begin position="184"/>
        <end position="187"/>
    </location>
    <ligand>
        <name>ATP</name>
        <dbReference type="ChEBI" id="CHEBI:30616"/>
    </ligand>
</feature>
<reference evidence="9" key="2">
    <citation type="submission" date="2021-04" db="EMBL/GenBank/DDBJ databases">
        <authorList>
            <person name="Gilroy R."/>
        </authorList>
    </citation>
    <scope>NUCLEOTIDE SEQUENCE</scope>
    <source>
        <strain evidence="9">ChiW4-1371</strain>
    </source>
</reference>
<evidence type="ECO:0000313" key="9">
    <source>
        <dbReference type="EMBL" id="HIZ89855.1"/>
    </source>
</evidence>
<dbReference type="GO" id="GO:0004592">
    <property type="term" value="F:pantoate-beta-alanine ligase activity"/>
    <property type="evidence" value="ECO:0007669"/>
    <property type="project" value="UniProtKB-UniRule"/>
</dbReference>
<feature type="binding site" evidence="8">
    <location>
        <position position="153"/>
    </location>
    <ligand>
        <name>(R)-pantoate</name>
        <dbReference type="ChEBI" id="CHEBI:15980"/>
    </ligand>
</feature>
<feature type="binding site" evidence="8">
    <location>
        <begin position="30"/>
        <end position="37"/>
    </location>
    <ligand>
        <name>ATP</name>
        <dbReference type="ChEBI" id="CHEBI:30616"/>
    </ligand>
</feature>
<protein>
    <recommendedName>
        <fullName evidence="8">Pantothenate synthetase</fullName>
        <shortName evidence="8">PS</shortName>
        <ecNumber evidence="8">6.3.2.1</ecNumber>
    </recommendedName>
    <alternativeName>
        <fullName evidence="8">Pantoate--beta-alanine ligase</fullName>
    </alternativeName>
    <alternativeName>
        <fullName evidence="8">Pantoate-activating enzyme</fullName>
    </alternativeName>
</protein>
<dbReference type="AlphaFoldDB" id="A0A9D2KBK2"/>
<comment type="function">
    <text evidence="8">Catalyzes the condensation of pantoate with beta-alanine in an ATP-dependent reaction via a pantoyl-adenylate intermediate.</text>
</comment>
<accession>A0A9D2KBK2</accession>
<keyword evidence="3 8" id="KW-0436">Ligase</keyword>
<dbReference type="GO" id="GO:0005524">
    <property type="term" value="F:ATP binding"/>
    <property type="evidence" value="ECO:0007669"/>
    <property type="project" value="UniProtKB-KW"/>
</dbReference>
<evidence type="ECO:0000256" key="6">
    <source>
        <dbReference type="ARBA" id="ARBA00022840"/>
    </source>
</evidence>
<feature type="binding site" evidence="8">
    <location>
        <begin position="147"/>
        <end position="150"/>
    </location>
    <ligand>
        <name>ATP</name>
        <dbReference type="ChEBI" id="CHEBI:30616"/>
    </ligand>
</feature>
<evidence type="ECO:0000256" key="2">
    <source>
        <dbReference type="ARBA" id="ARBA00009256"/>
    </source>
</evidence>
<comment type="subunit">
    <text evidence="8">Homodimer.</text>
</comment>
<comment type="catalytic activity">
    <reaction evidence="7 8">
        <text>(R)-pantoate + beta-alanine + ATP = (R)-pantothenate + AMP + diphosphate + H(+)</text>
        <dbReference type="Rhea" id="RHEA:10912"/>
        <dbReference type="ChEBI" id="CHEBI:15378"/>
        <dbReference type="ChEBI" id="CHEBI:15980"/>
        <dbReference type="ChEBI" id="CHEBI:29032"/>
        <dbReference type="ChEBI" id="CHEBI:30616"/>
        <dbReference type="ChEBI" id="CHEBI:33019"/>
        <dbReference type="ChEBI" id="CHEBI:57966"/>
        <dbReference type="ChEBI" id="CHEBI:456215"/>
        <dbReference type="EC" id="6.3.2.1"/>
    </reaction>
</comment>
<gene>
    <name evidence="8 9" type="primary">panC</name>
    <name evidence="9" type="ORF">H9804_07905</name>
</gene>
<dbReference type="Proteomes" id="UP000824176">
    <property type="component" value="Unassembled WGS sequence"/>
</dbReference>
<feature type="binding site" evidence="8">
    <location>
        <position position="61"/>
    </location>
    <ligand>
        <name>beta-alanine</name>
        <dbReference type="ChEBI" id="CHEBI:57966"/>
    </ligand>
</feature>
<dbReference type="HAMAP" id="MF_00158">
    <property type="entry name" value="PanC"/>
    <property type="match status" value="1"/>
</dbReference>
<evidence type="ECO:0000313" key="10">
    <source>
        <dbReference type="Proteomes" id="UP000824176"/>
    </source>
</evidence>
<feature type="active site" description="Proton donor" evidence="8">
    <location>
        <position position="37"/>
    </location>
</feature>
<dbReference type="InterPro" id="IPR042176">
    <property type="entry name" value="Pantoate_ligase_C"/>
</dbReference>
<comment type="miscellaneous">
    <text evidence="8">The reaction proceeds by a bi uni uni bi ping pong mechanism.</text>
</comment>
<evidence type="ECO:0000256" key="7">
    <source>
        <dbReference type="ARBA" id="ARBA00048258"/>
    </source>
</evidence>
<keyword evidence="6 8" id="KW-0067">ATP-binding</keyword>
<sequence length="281" mass="31678">MRIVKTISEIREIIKEWRKEGNTIGLVPTMGYLHAGHGSLIETSVKNNNKTVVSVFVNPTQFGPNEDLEKYPRDIKRDSELVSSLGGDIIFNPEPDEMYNKNNKTIIKVEGLSEKLCGITRPVHFAGVCQVVSKLFNIVTPDNSYFGLKDFQQYVIIKKMVEDLNFPVKINPVEIVREESGLALSSRNVYLTDDERKSALSLNQSLKKASLLIKNGENNADVIINEIRKIITSVPYTIIDYIKIVDPETLEDIKTVNNKYAVLLAVYVGNTRLIDNFSELS</sequence>
<comment type="subcellular location">
    <subcellularLocation>
        <location evidence="8">Cytoplasm</location>
    </subcellularLocation>
</comment>
<evidence type="ECO:0000256" key="3">
    <source>
        <dbReference type="ARBA" id="ARBA00022598"/>
    </source>
</evidence>
<evidence type="ECO:0000256" key="1">
    <source>
        <dbReference type="ARBA" id="ARBA00004990"/>
    </source>
</evidence>
<dbReference type="EC" id="6.3.2.1" evidence="8"/>
<evidence type="ECO:0000256" key="8">
    <source>
        <dbReference type="HAMAP-Rule" id="MF_00158"/>
    </source>
</evidence>
<name>A0A9D2KBK2_9BACT</name>
<dbReference type="InterPro" id="IPR014729">
    <property type="entry name" value="Rossmann-like_a/b/a_fold"/>
</dbReference>
<dbReference type="InterPro" id="IPR003721">
    <property type="entry name" value="Pantoate_ligase"/>
</dbReference>
<dbReference type="PANTHER" id="PTHR21299:SF1">
    <property type="entry name" value="PANTOATE--BETA-ALANINE LIGASE"/>
    <property type="match status" value="1"/>
</dbReference>
<dbReference type="NCBIfam" id="TIGR00018">
    <property type="entry name" value="panC"/>
    <property type="match status" value="1"/>
</dbReference>
<dbReference type="SUPFAM" id="SSF52374">
    <property type="entry name" value="Nucleotidylyl transferase"/>
    <property type="match status" value="1"/>
</dbReference>
<dbReference type="EMBL" id="DXAQ01000122">
    <property type="protein sequence ID" value="HIZ89855.1"/>
    <property type="molecule type" value="Genomic_DNA"/>
</dbReference>
<keyword evidence="4 8" id="KW-0566">Pantothenate biosynthesis</keyword>
<dbReference type="Gene3D" id="3.30.1300.10">
    <property type="entry name" value="Pantoate-beta-alanine ligase, C-terminal domain"/>
    <property type="match status" value="1"/>
</dbReference>
<feature type="binding site" evidence="8">
    <location>
        <position position="176"/>
    </location>
    <ligand>
        <name>ATP</name>
        <dbReference type="ChEBI" id="CHEBI:30616"/>
    </ligand>
</feature>
<proteinExistence type="inferred from homology"/>
<comment type="similarity">
    <text evidence="2 8">Belongs to the pantothenate synthetase family.</text>
</comment>
<comment type="pathway">
    <text evidence="1 8">Cofactor biosynthesis; (R)-pantothenate biosynthesis; (R)-pantothenate from (R)-pantoate and beta-alanine: step 1/1.</text>
</comment>
<feature type="binding site" evidence="8">
    <location>
        <position position="61"/>
    </location>
    <ligand>
        <name>(R)-pantoate</name>
        <dbReference type="ChEBI" id="CHEBI:15980"/>
    </ligand>
</feature>
<dbReference type="FunFam" id="3.30.1300.10:FF:000001">
    <property type="entry name" value="Pantothenate synthetase"/>
    <property type="match status" value="1"/>
</dbReference>